<gene>
    <name evidence="1" type="ORF">HYPSUDRAFT_99332</name>
</gene>
<dbReference type="Proteomes" id="UP000054270">
    <property type="component" value="Unassembled WGS sequence"/>
</dbReference>
<proteinExistence type="predicted"/>
<evidence type="ECO:0000313" key="2">
    <source>
        <dbReference type="Proteomes" id="UP000054270"/>
    </source>
</evidence>
<evidence type="ECO:0000313" key="1">
    <source>
        <dbReference type="EMBL" id="KJA23255.1"/>
    </source>
</evidence>
<accession>A0A0D2PUI1</accession>
<reference evidence="2" key="1">
    <citation type="submission" date="2014-04" db="EMBL/GenBank/DDBJ databases">
        <title>Evolutionary Origins and Diversification of the Mycorrhizal Mutualists.</title>
        <authorList>
            <consortium name="DOE Joint Genome Institute"/>
            <consortium name="Mycorrhizal Genomics Consortium"/>
            <person name="Kohler A."/>
            <person name="Kuo A."/>
            <person name="Nagy L.G."/>
            <person name="Floudas D."/>
            <person name="Copeland A."/>
            <person name="Barry K.W."/>
            <person name="Cichocki N."/>
            <person name="Veneault-Fourrey C."/>
            <person name="LaButti K."/>
            <person name="Lindquist E.A."/>
            <person name="Lipzen A."/>
            <person name="Lundell T."/>
            <person name="Morin E."/>
            <person name="Murat C."/>
            <person name="Riley R."/>
            <person name="Ohm R."/>
            <person name="Sun H."/>
            <person name="Tunlid A."/>
            <person name="Henrissat B."/>
            <person name="Grigoriev I.V."/>
            <person name="Hibbett D.S."/>
            <person name="Martin F."/>
        </authorList>
    </citation>
    <scope>NUCLEOTIDE SEQUENCE [LARGE SCALE GENOMIC DNA]</scope>
    <source>
        <strain evidence="2">FD-334 SS-4</strain>
    </source>
</reference>
<dbReference type="InterPro" id="IPR036691">
    <property type="entry name" value="Endo/exonu/phosph_ase_sf"/>
</dbReference>
<dbReference type="OrthoDB" id="2840473at2759"/>
<dbReference type="EMBL" id="KN817544">
    <property type="protein sequence ID" value="KJA23255.1"/>
    <property type="molecule type" value="Genomic_DNA"/>
</dbReference>
<evidence type="ECO:0008006" key="3">
    <source>
        <dbReference type="Google" id="ProtNLM"/>
    </source>
</evidence>
<dbReference type="AlphaFoldDB" id="A0A0D2PUI1"/>
<protein>
    <recommendedName>
        <fullName evidence="3">Endonuclease/exonuclease/phosphatase domain-containing protein</fullName>
    </recommendedName>
</protein>
<dbReference type="OMA" id="WELMDAM"/>
<name>A0A0D2PUI1_HYPSF</name>
<keyword evidence="2" id="KW-1185">Reference proteome</keyword>
<feature type="non-terminal residue" evidence="1">
    <location>
        <position position="111"/>
    </location>
</feature>
<organism evidence="1 2">
    <name type="scientific">Hypholoma sublateritium (strain FD-334 SS-4)</name>
    <dbReference type="NCBI Taxonomy" id="945553"/>
    <lineage>
        <taxon>Eukaryota</taxon>
        <taxon>Fungi</taxon>
        <taxon>Dikarya</taxon>
        <taxon>Basidiomycota</taxon>
        <taxon>Agaricomycotina</taxon>
        <taxon>Agaricomycetes</taxon>
        <taxon>Agaricomycetidae</taxon>
        <taxon>Agaricales</taxon>
        <taxon>Agaricineae</taxon>
        <taxon>Strophariaceae</taxon>
        <taxon>Hypholoma</taxon>
    </lineage>
</organism>
<dbReference type="Gene3D" id="3.60.10.10">
    <property type="entry name" value="Endonuclease/exonuclease/phosphatase"/>
    <property type="match status" value="1"/>
</dbReference>
<dbReference type="SUPFAM" id="SSF56219">
    <property type="entry name" value="DNase I-like"/>
    <property type="match status" value="1"/>
</dbReference>
<feature type="non-terminal residue" evidence="1">
    <location>
        <position position="1"/>
    </location>
</feature>
<dbReference type="STRING" id="945553.A0A0D2PUI1"/>
<sequence length="111" mass="12494">SLRRDFEVCAIQEPYVDFRGASRTNPHWQAIYPTTHHSDTNVNAKYKKTRSIILVSAAISTDAWSEIPFDSLDVTGVQLVGDFGTIRIINIYNNCDDNSSLDTVAQYLRSP</sequence>